<organism evidence="15 16">
    <name type="scientific">Comamonas testosteroni</name>
    <name type="common">Pseudomonas testosteroni</name>
    <dbReference type="NCBI Taxonomy" id="285"/>
    <lineage>
        <taxon>Bacteria</taxon>
        <taxon>Pseudomonadati</taxon>
        <taxon>Pseudomonadota</taxon>
        <taxon>Betaproteobacteria</taxon>
        <taxon>Burkholderiales</taxon>
        <taxon>Comamonadaceae</taxon>
        <taxon>Comamonas</taxon>
    </lineage>
</organism>
<evidence type="ECO:0000256" key="7">
    <source>
        <dbReference type="ARBA" id="ARBA00022840"/>
    </source>
</evidence>
<evidence type="ECO:0000256" key="12">
    <source>
        <dbReference type="ARBA" id="ARBA00023235"/>
    </source>
</evidence>
<keyword evidence="6 15" id="KW-0347">Helicase</keyword>
<dbReference type="GO" id="GO:0003677">
    <property type="term" value="F:DNA binding"/>
    <property type="evidence" value="ECO:0007669"/>
    <property type="project" value="UniProtKB-KW"/>
</dbReference>
<dbReference type="InterPro" id="IPR006554">
    <property type="entry name" value="Helicase-like_DEXD_c2"/>
</dbReference>
<dbReference type="Gene3D" id="3.90.320.10">
    <property type="match status" value="1"/>
</dbReference>
<dbReference type="GO" id="GO:0016818">
    <property type="term" value="F:hydrolase activity, acting on acid anhydrides, in phosphorus-containing anhydrides"/>
    <property type="evidence" value="ECO:0007669"/>
    <property type="project" value="InterPro"/>
</dbReference>
<dbReference type="InterPro" id="IPR045028">
    <property type="entry name" value="DinG/Rad3-like"/>
</dbReference>
<evidence type="ECO:0000256" key="9">
    <source>
        <dbReference type="ARBA" id="ARBA00023014"/>
    </source>
</evidence>
<dbReference type="SMART" id="SM00491">
    <property type="entry name" value="HELICc2"/>
    <property type="match status" value="1"/>
</dbReference>
<dbReference type="AlphaFoldDB" id="A0A373FSJ5"/>
<dbReference type="InterPro" id="IPR010614">
    <property type="entry name" value="RAD3-like_helicase_DEAD"/>
</dbReference>
<dbReference type="SMART" id="SM00488">
    <property type="entry name" value="DEXDc2"/>
    <property type="match status" value="1"/>
</dbReference>
<name>A0A373FSJ5_COMTE</name>
<keyword evidence="1" id="KW-0004">4Fe-4S</keyword>
<evidence type="ECO:0000256" key="3">
    <source>
        <dbReference type="ARBA" id="ARBA00022741"/>
    </source>
</evidence>
<dbReference type="InterPro" id="IPR006555">
    <property type="entry name" value="ATP-dep_Helicase_C"/>
</dbReference>
<keyword evidence="9" id="KW-0411">Iron-sulfur</keyword>
<keyword evidence="2" id="KW-0479">Metal-binding</keyword>
<dbReference type="Gene3D" id="1.10.30.20">
    <property type="entry name" value="Bacterial XPD DNA helicase, FeS cluster domain"/>
    <property type="match status" value="1"/>
</dbReference>
<gene>
    <name evidence="15" type="ORF">DZC30_01680</name>
</gene>
<dbReference type="Pfam" id="PF06733">
    <property type="entry name" value="DEAD_2"/>
    <property type="match status" value="1"/>
</dbReference>
<keyword evidence="11" id="KW-0234">DNA repair</keyword>
<feature type="domain" description="Helicase ATP-binding" evidence="14">
    <location>
        <begin position="178"/>
        <end position="451"/>
    </location>
</feature>
<dbReference type="GO" id="GO:0046872">
    <property type="term" value="F:metal ion binding"/>
    <property type="evidence" value="ECO:0007669"/>
    <property type="project" value="UniProtKB-KW"/>
</dbReference>
<dbReference type="Pfam" id="PF13307">
    <property type="entry name" value="Helicase_C_2"/>
    <property type="match status" value="1"/>
</dbReference>
<accession>A0A373FSJ5</accession>
<evidence type="ECO:0000256" key="13">
    <source>
        <dbReference type="ARBA" id="ARBA00038058"/>
    </source>
</evidence>
<keyword evidence="8" id="KW-0408">Iron</keyword>
<reference evidence="15 16" key="1">
    <citation type="submission" date="2018-08" db="EMBL/GenBank/DDBJ databases">
        <title>Comamonas testosteroni strain SWCO2.</title>
        <authorList>
            <person name="Jiang N."/>
            <person name="Zhang X.Z."/>
        </authorList>
    </citation>
    <scope>NUCLEOTIDE SEQUENCE [LARGE SCALE GENOMIC DNA]</scope>
    <source>
        <strain evidence="15 16">SWCO2</strain>
    </source>
</reference>
<evidence type="ECO:0000256" key="8">
    <source>
        <dbReference type="ARBA" id="ARBA00023004"/>
    </source>
</evidence>
<dbReference type="GO" id="GO:0003678">
    <property type="term" value="F:DNA helicase activity"/>
    <property type="evidence" value="ECO:0007669"/>
    <property type="project" value="InterPro"/>
</dbReference>
<dbReference type="GO" id="GO:0005524">
    <property type="term" value="F:ATP binding"/>
    <property type="evidence" value="ECO:0007669"/>
    <property type="project" value="UniProtKB-KW"/>
</dbReference>
<dbReference type="PROSITE" id="PS51193">
    <property type="entry name" value="HELICASE_ATP_BIND_2"/>
    <property type="match status" value="1"/>
</dbReference>
<evidence type="ECO:0000256" key="1">
    <source>
        <dbReference type="ARBA" id="ARBA00022485"/>
    </source>
</evidence>
<dbReference type="InterPro" id="IPR011604">
    <property type="entry name" value="PDDEXK-like_dom_sf"/>
</dbReference>
<evidence type="ECO:0000313" key="15">
    <source>
        <dbReference type="EMBL" id="RGE47121.1"/>
    </source>
</evidence>
<keyword evidence="4" id="KW-0227">DNA damage</keyword>
<evidence type="ECO:0000259" key="14">
    <source>
        <dbReference type="PROSITE" id="PS51193"/>
    </source>
</evidence>
<keyword evidence="5" id="KW-0378">Hydrolase</keyword>
<dbReference type="InterPro" id="IPR014013">
    <property type="entry name" value="Helic_SF1/SF2_ATP-bd_DinG/Rad3"/>
</dbReference>
<evidence type="ECO:0000256" key="2">
    <source>
        <dbReference type="ARBA" id="ARBA00022723"/>
    </source>
</evidence>
<evidence type="ECO:0000256" key="10">
    <source>
        <dbReference type="ARBA" id="ARBA00023125"/>
    </source>
</evidence>
<dbReference type="Gene3D" id="1.10.275.40">
    <property type="match status" value="1"/>
</dbReference>
<dbReference type="PANTHER" id="PTHR11472">
    <property type="entry name" value="DNA REPAIR DEAD HELICASE RAD3/XP-D SUBFAMILY MEMBER"/>
    <property type="match status" value="1"/>
</dbReference>
<dbReference type="EMBL" id="QURR01000001">
    <property type="protein sequence ID" value="RGE47121.1"/>
    <property type="molecule type" value="Genomic_DNA"/>
</dbReference>
<evidence type="ECO:0000256" key="5">
    <source>
        <dbReference type="ARBA" id="ARBA00022801"/>
    </source>
</evidence>
<comment type="similarity">
    <text evidence="13">Belongs to the helicase family. DinG subfamily.</text>
</comment>
<evidence type="ECO:0000256" key="6">
    <source>
        <dbReference type="ARBA" id="ARBA00022806"/>
    </source>
</evidence>
<evidence type="ECO:0000256" key="11">
    <source>
        <dbReference type="ARBA" id="ARBA00023204"/>
    </source>
</evidence>
<keyword evidence="12" id="KW-0413">Isomerase</keyword>
<proteinExistence type="inferred from homology"/>
<protein>
    <submittedName>
        <fullName evidence="15">ATP-dependent DNA helicase</fullName>
    </submittedName>
</protein>
<keyword evidence="10" id="KW-0238">DNA-binding</keyword>
<dbReference type="Proteomes" id="UP000261948">
    <property type="component" value="Unassembled WGS sequence"/>
</dbReference>
<dbReference type="GO" id="GO:0051539">
    <property type="term" value="F:4 iron, 4 sulfur cluster binding"/>
    <property type="evidence" value="ECO:0007669"/>
    <property type="project" value="UniProtKB-KW"/>
</dbReference>
<keyword evidence="3" id="KW-0547">Nucleotide-binding</keyword>
<keyword evidence="16" id="KW-1185">Reference proteome</keyword>
<keyword evidence="7" id="KW-0067">ATP-binding</keyword>
<dbReference type="PANTHER" id="PTHR11472:SF34">
    <property type="entry name" value="REGULATOR OF TELOMERE ELONGATION HELICASE 1"/>
    <property type="match status" value="1"/>
</dbReference>
<evidence type="ECO:0000256" key="4">
    <source>
        <dbReference type="ARBA" id="ARBA00022763"/>
    </source>
</evidence>
<comment type="caution">
    <text evidence="15">The sequence shown here is derived from an EMBL/GenBank/DDBJ whole genome shotgun (WGS) entry which is preliminary data.</text>
</comment>
<dbReference type="InterPro" id="IPR027417">
    <property type="entry name" value="P-loop_NTPase"/>
</dbReference>
<dbReference type="Gene3D" id="3.40.50.300">
    <property type="entry name" value="P-loop containing nucleotide triphosphate hydrolases"/>
    <property type="match status" value="2"/>
</dbReference>
<evidence type="ECO:0000313" key="16">
    <source>
        <dbReference type="Proteomes" id="UP000261948"/>
    </source>
</evidence>
<sequence>MPASLNVAVRTLCEFTARSGDLDLRFTPAPSALEGMEGHAVVQHRRKKAGAQYETELALSGSYEDLQVRGRADGFDAELLQLEEIKTYRGPLEGVRPHHRALHWTQARVYGHLLCVARGLDRLKVALVYFQIGSEQETVLVEDCSAQQLREFFEAQCQRYLLWARSEAEHNQQRNMALAALPFPMPAFRTGQRELAVAVYRTAKSEATGRCLMAQAPTGIGKTLGTIFPLLKAMVDDSTTQSDKPNSEALDKLFFLTAKGTGHGLALHALSQIHTALKPNAATLRVLDMLARDKTCEHPDKACHGDSCPLARGFFDRLPAARAAMVQQLGSWDATAVRDMALQHGICPYYLSQELARWADVVVADYHYFYDSAAMLYALTQQQGWRAGVLVDEAHNLLERARSMYTAPLSQFDLAAARQAATGAVKKALDSLNRQWNALNKAQAEAAVQAAEPRATYQSYPAIPPALLAAVQRAIGVIADLQADHPLPPGDVVLSFYWELLQFQALAESFGPHALFDLQLHGLARKPVSTLCIRNVVPAVHLAARHAAAQATVLFSGTLGPPQFYRDLLGLPSDTAWLEVEAPFAAHQLQVQIASHISTRWRDREASLVPMADLVAAQFARQPGNYLCFVSSFDYLQRLAATLQRLHPQIPLWQQERGMDEAGRAEFLERFVEGGQGVGLAVLGGAFSEGVDLPGTRLIGAFVATLGLPQINPVNEAMQRAMDAVMGAGLGYDYTYLYPGLRKVVQAAGRVIRTEDDRGVVVLMDDRFQRPQVQALLPRWWHF</sequence>
<dbReference type="OrthoDB" id="9765586at2"/>
<dbReference type="GO" id="GO:0006281">
    <property type="term" value="P:DNA repair"/>
    <property type="evidence" value="ECO:0007669"/>
    <property type="project" value="UniProtKB-KW"/>
</dbReference>
<dbReference type="InterPro" id="IPR042493">
    <property type="entry name" value="XPD_DNA_FeS"/>
</dbReference>
<dbReference type="SUPFAM" id="SSF52540">
    <property type="entry name" value="P-loop containing nucleoside triphosphate hydrolases"/>
    <property type="match status" value="1"/>
</dbReference>